<feature type="compositionally biased region" description="Basic and acidic residues" evidence="1">
    <location>
        <begin position="44"/>
        <end position="55"/>
    </location>
</feature>
<dbReference type="GO" id="GO:0006629">
    <property type="term" value="P:lipid metabolic process"/>
    <property type="evidence" value="ECO:0007669"/>
    <property type="project" value="InterPro"/>
</dbReference>
<feature type="signal peptide" evidence="2">
    <location>
        <begin position="1"/>
        <end position="27"/>
    </location>
</feature>
<feature type="region of interest" description="Disordered" evidence="1">
    <location>
        <begin position="27"/>
        <end position="55"/>
    </location>
</feature>
<accession>A0A7S2IAN3</accession>
<evidence type="ECO:0000313" key="4">
    <source>
        <dbReference type="EMBL" id="CAD9513525.1"/>
    </source>
</evidence>
<protein>
    <recommendedName>
        <fullName evidence="3">Fungal lipase-type domain-containing protein</fullName>
    </recommendedName>
</protein>
<dbReference type="SUPFAM" id="SSF53474">
    <property type="entry name" value="alpha/beta-Hydrolases"/>
    <property type="match status" value="1"/>
</dbReference>
<evidence type="ECO:0000256" key="2">
    <source>
        <dbReference type="SAM" id="SignalP"/>
    </source>
</evidence>
<sequence length="435" mass="49369">MSKKSFQLAVLLFLTALIVPFPSGVYAKDESPKDSPPTLRRKYGRPELIEPKYDDDGSDGSVNLYRNIKDMVVLSSYIYQHAALIEDIHETSQWYKFWDSRDAENDEKLRTDLSDAKSVGDILDVSEKNMQIMEKNNRRVRDATKVIKNDMADAHATDATKDSEILVIHADKEDVKKSCVYAIIVNHNLKRLAVVFRGTSNIGDWSRDVLVMQKKYDNPVKSQTDVPKIKIHSGFAEAILKDGKIDKIVDEVNGYMKDLKGYRLFVTGHSLGGALSTLFGFYAAANDDLMEHVYGPVSLFSVASPRVGNAKFLEAHKHLEHMGRLRHARVHNESDKVSRVPYLGTGYYKHVGLEVRLRSIKRNLGPILDYPAYAQWTQAGGTLKESVVALVDALRLHGTELTRKRLKFSKELLEDTTLEREYRRLWGLEYATTFS</sequence>
<dbReference type="PANTHER" id="PTHR45856">
    <property type="entry name" value="ALPHA/BETA-HYDROLASES SUPERFAMILY PROTEIN"/>
    <property type="match status" value="1"/>
</dbReference>
<reference evidence="4" key="1">
    <citation type="submission" date="2021-01" db="EMBL/GenBank/DDBJ databases">
        <authorList>
            <person name="Corre E."/>
            <person name="Pelletier E."/>
            <person name="Niang G."/>
            <person name="Scheremetjew M."/>
            <person name="Finn R."/>
            <person name="Kale V."/>
            <person name="Holt S."/>
            <person name="Cochrane G."/>
            <person name="Meng A."/>
            <person name="Brown T."/>
            <person name="Cohen L."/>
        </authorList>
    </citation>
    <scope>NUCLEOTIDE SEQUENCE</scope>
    <source>
        <strain evidence="4">CCMP826</strain>
    </source>
</reference>
<dbReference type="Pfam" id="PF01764">
    <property type="entry name" value="Lipase_3"/>
    <property type="match status" value="1"/>
</dbReference>
<proteinExistence type="predicted"/>
<evidence type="ECO:0000256" key="1">
    <source>
        <dbReference type="SAM" id="MobiDB-lite"/>
    </source>
</evidence>
<dbReference type="InterPro" id="IPR051218">
    <property type="entry name" value="Sec_MonoDiacylglyc_Lipase"/>
</dbReference>
<organism evidence="4">
    <name type="scientific">Helicotheca tamesis</name>
    <dbReference type="NCBI Taxonomy" id="374047"/>
    <lineage>
        <taxon>Eukaryota</taxon>
        <taxon>Sar</taxon>
        <taxon>Stramenopiles</taxon>
        <taxon>Ochrophyta</taxon>
        <taxon>Bacillariophyta</taxon>
        <taxon>Mediophyceae</taxon>
        <taxon>Lithodesmiophycidae</taxon>
        <taxon>Lithodesmiales</taxon>
        <taxon>Lithodesmiaceae</taxon>
        <taxon>Helicotheca</taxon>
    </lineage>
</organism>
<dbReference type="Gene3D" id="3.40.50.1820">
    <property type="entry name" value="alpha/beta hydrolase"/>
    <property type="match status" value="1"/>
</dbReference>
<gene>
    <name evidence="4" type="ORF">HTAM1171_LOCUS10761</name>
</gene>
<keyword evidence="2" id="KW-0732">Signal</keyword>
<dbReference type="CDD" id="cd00519">
    <property type="entry name" value="Lipase_3"/>
    <property type="match status" value="1"/>
</dbReference>
<feature type="chain" id="PRO_5030793460" description="Fungal lipase-type domain-containing protein" evidence="2">
    <location>
        <begin position="28"/>
        <end position="435"/>
    </location>
</feature>
<dbReference type="InterPro" id="IPR029058">
    <property type="entry name" value="AB_hydrolase_fold"/>
</dbReference>
<name>A0A7S2IAN3_9STRA</name>
<dbReference type="EMBL" id="HBGV01017444">
    <property type="protein sequence ID" value="CAD9513525.1"/>
    <property type="molecule type" value="Transcribed_RNA"/>
</dbReference>
<dbReference type="PANTHER" id="PTHR45856:SF11">
    <property type="entry name" value="FUNGAL LIPASE-LIKE DOMAIN-CONTAINING PROTEIN"/>
    <property type="match status" value="1"/>
</dbReference>
<dbReference type="AlphaFoldDB" id="A0A7S2IAN3"/>
<dbReference type="InterPro" id="IPR002921">
    <property type="entry name" value="Fungal_lipase-type"/>
</dbReference>
<feature type="domain" description="Fungal lipase-type" evidence="3">
    <location>
        <begin position="194"/>
        <end position="342"/>
    </location>
</feature>
<evidence type="ECO:0000259" key="3">
    <source>
        <dbReference type="Pfam" id="PF01764"/>
    </source>
</evidence>